<evidence type="ECO:0000313" key="4">
    <source>
        <dbReference type="EMBL" id="CAG9316500.1"/>
    </source>
</evidence>
<dbReference type="Gene3D" id="2.120.10.80">
    <property type="entry name" value="Kelch-type beta propeller"/>
    <property type="match status" value="1"/>
</dbReference>
<sequence>MSRCSNQSCQIQPIVFCSCNNQTYYWCENDYFNHTQACPHELHSTQLLKPINSEAHSSLLNKIIEVKLETEKIIVEVNAETEKSVQEHSRIIKKALKANKRLTKEMDSIVNQCEKIIKIISEPVINKSFYSPLEYILINDISKSEHIINEIQPPKIVDIQLVQGLWEKVKIKTSFFSYLLNTYSAYSIYVKNESDGHQAVVRANRSGSVSYMNHNIEHHSRFLFVSPHEIMITGGKKAENENQCLLLDTENNQFSSKPSLNVGRYWHSCVLFKGCPVVIGGHYQSDALSSVEMLEFDRWKVMPSIKNPRWSGAASCVFDKIFLFGGNFKKPVVEVFYEAKNDWEEIDIEISYRISPGVIGLYGDNLLIFGGKAGDNFINEVVKADLDSGKLSKMNALPYGSSHPYNCYSITDNNFFHYVFTNIFGGSITWGFEEEISFN</sequence>
<name>A0AAU9IYX5_9CILI</name>
<dbReference type="InterPro" id="IPR006652">
    <property type="entry name" value="Kelch_1"/>
</dbReference>
<proteinExistence type="predicted"/>
<accession>A0AAU9IYX5</accession>
<gene>
    <name evidence="4" type="ORF">BSTOLATCC_MIC16611</name>
</gene>
<keyword evidence="1" id="KW-0880">Kelch repeat</keyword>
<dbReference type="SUPFAM" id="SSF117281">
    <property type="entry name" value="Kelch motif"/>
    <property type="match status" value="1"/>
</dbReference>
<dbReference type="PROSITE" id="PS51257">
    <property type="entry name" value="PROKAR_LIPOPROTEIN"/>
    <property type="match status" value="1"/>
</dbReference>
<feature type="coiled-coil region" evidence="3">
    <location>
        <begin position="85"/>
        <end position="112"/>
    </location>
</feature>
<evidence type="ECO:0000256" key="3">
    <source>
        <dbReference type="SAM" id="Coils"/>
    </source>
</evidence>
<dbReference type="AlphaFoldDB" id="A0AAU9IYX5"/>
<keyword evidence="3" id="KW-0175">Coiled coil</keyword>
<keyword evidence="5" id="KW-1185">Reference proteome</keyword>
<reference evidence="4" key="1">
    <citation type="submission" date="2021-09" db="EMBL/GenBank/DDBJ databases">
        <authorList>
            <consortium name="AG Swart"/>
            <person name="Singh M."/>
            <person name="Singh A."/>
            <person name="Seah K."/>
            <person name="Emmerich C."/>
        </authorList>
    </citation>
    <scope>NUCLEOTIDE SEQUENCE</scope>
    <source>
        <strain evidence="4">ATCC30299</strain>
    </source>
</reference>
<dbReference type="Proteomes" id="UP001162131">
    <property type="component" value="Unassembled WGS sequence"/>
</dbReference>
<keyword evidence="2" id="KW-0677">Repeat</keyword>
<dbReference type="SMART" id="SM00612">
    <property type="entry name" value="Kelch"/>
    <property type="match status" value="2"/>
</dbReference>
<comment type="caution">
    <text evidence="4">The sequence shown here is derived from an EMBL/GenBank/DDBJ whole genome shotgun (WGS) entry which is preliminary data.</text>
</comment>
<dbReference type="EMBL" id="CAJZBQ010000016">
    <property type="protein sequence ID" value="CAG9316500.1"/>
    <property type="molecule type" value="Genomic_DNA"/>
</dbReference>
<organism evidence="4 5">
    <name type="scientific">Blepharisma stoltei</name>
    <dbReference type="NCBI Taxonomy" id="1481888"/>
    <lineage>
        <taxon>Eukaryota</taxon>
        <taxon>Sar</taxon>
        <taxon>Alveolata</taxon>
        <taxon>Ciliophora</taxon>
        <taxon>Postciliodesmatophora</taxon>
        <taxon>Heterotrichea</taxon>
        <taxon>Heterotrichida</taxon>
        <taxon>Blepharismidae</taxon>
        <taxon>Blepharisma</taxon>
    </lineage>
</organism>
<dbReference type="PANTHER" id="PTHR24412:SF489">
    <property type="entry name" value="RING FINGER DOMAIN AND KELCH REPEAT-CONTAINING PROTEIN DDB_G0271372"/>
    <property type="match status" value="1"/>
</dbReference>
<dbReference type="PANTHER" id="PTHR24412">
    <property type="entry name" value="KELCH PROTEIN"/>
    <property type="match status" value="1"/>
</dbReference>
<dbReference type="InterPro" id="IPR015915">
    <property type="entry name" value="Kelch-typ_b-propeller"/>
</dbReference>
<protein>
    <submittedName>
        <fullName evidence="4">Uncharacterized protein</fullName>
    </submittedName>
</protein>
<evidence type="ECO:0000313" key="5">
    <source>
        <dbReference type="Proteomes" id="UP001162131"/>
    </source>
</evidence>
<evidence type="ECO:0000256" key="2">
    <source>
        <dbReference type="ARBA" id="ARBA00022737"/>
    </source>
</evidence>
<evidence type="ECO:0000256" key="1">
    <source>
        <dbReference type="ARBA" id="ARBA00022441"/>
    </source>
</evidence>